<dbReference type="AlphaFoldDB" id="A0A0D7CFY6"/>
<organism evidence="2 3">
    <name type="scientific">Streptomyces natalensis ATCC 27448</name>
    <dbReference type="NCBI Taxonomy" id="1240678"/>
    <lineage>
        <taxon>Bacteria</taxon>
        <taxon>Bacillati</taxon>
        <taxon>Actinomycetota</taxon>
        <taxon>Actinomycetes</taxon>
        <taxon>Kitasatosporales</taxon>
        <taxon>Streptomycetaceae</taxon>
        <taxon>Streptomyces</taxon>
    </lineage>
</organism>
<feature type="transmembrane region" description="Helical" evidence="1">
    <location>
        <begin position="60"/>
        <end position="81"/>
    </location>
</feature>
<feature type="transmembrane region" description="Helical" evidence="1">
    <location>
        <begin position="144"/>
        <end position="165"/>
    </location>
</feature>
<keyword evidence="1" id="KW-1133">Transmembrane helix</keyword>
<keyword evidence="3" id="KW-1185">Reference proteome</keyword>
<dbReference type="RefSeq" id="WP_420823521.1">
    <property type="nucleotide sequence ID" value="NZ_JRKI01000045.1"/>
</dbReference>
<evidence type="ECO:0000313" key="3">
    <source>
        <dbReference type="Proteomes" id="UP000032458"/>
    </source>
</evidence>
<reference evidence="2 3" key="1">
    <citation type="submission" date="2014-09" db="EMBL/GenBank/DDBJ databases">
        <title>Draft genome sequence of Streptomyces natalensis ATCC 27448, producer of the antifungal pimaricin.</title>
        <authorList>
            <person name="Mendes M.V."/>
            <person name="Beites T."/>
            <person name="Pires S."/>
            <person name="Santos C.L."/>
            <person name="Moradas-Ferreira P."/>
        </authorList>
    </citation>
    <scope>NUCLEOTIDE SEQUENCE [LARGE SCALE GENOMIC DNA]</scope>
    <source>
        <strain evidence="2 3">ATCC 27448</strain>
    </source>
</reference>
<sequence length="196" mass="21123">MRGRWTRRPTARLTAALTRLRRRCRYGEGTLHLLLMLASFALTGYAGLRLLGGARWPLVVVWFAGAALLHDLVLLPLYSLADRVVSAATAGTRRHRAWTAHVRVPAALSGLLLLVWFPLIAGSAGTPGGLPTADYTSVTGLPGGDFFACWLLLTAGLFALSALVLSARTAGPLLRSTAARVRRRRATKRRSADSGR</sequence>
<evidence type="ECO:0000256" key="1">
    <source>
        <dbReference type="SAM" id="Phobius"/>
    </source>
</evidence>
<protein>
    <submittedName>
        <fullName evidence="2">Lipoprotein</fullName>
    </submittedName>
</protein>
<gene>
    <name evidence="2" type="ORF">SNA_30330</name>
</gene>
<keyword evidence="2" id="KW-0449">Lipoprotein</keyword>
<feature type="transmembrane region" description="Helical" evidence="1">
    <location>
        <begin position="29"/>
        <end position="48"/>
    </location>
</feature>
<name>A0A0D7CFY6_9ACTN</name>
<dbReference type="Proteomes" id="UP000032458">
    <property type="component" value="Unassembled WGS sequence"/>
</dbReference>
<comment type="caution">
    <text evidence="2">The sequence shown here is derived from an EMBL/GenBank/DDBJ whole genome shotgun (WGS) entry which is preliminary data.</text>
</comment>
<feature type="transmembrane region" description="Helical" evidence="1">
    <location>
        <begin position="102"/>
        <end position="124"/>
    </location>
</feature>
<keyword evidence="1" id="KW-0812">Transmembrane</keyword>
<proteinExistence type="predicted"/>
<evidence type="ECO:0000313" key="2">
    <source>
        <dbReference type="EMBL" id="KIZ14780.1"/>
    </source>
</evidence>
<keyword evidence="1" id="KW-0472">Membrane</keyword>
<dbReference type="EMBL" id="JRKI01000045">
    <property type="protein sequence ID" value="KIZ14780.1"/>
    <property type="molecule type" value="Genomic_DNA"/>
</dbReference>
<accession>A0A0D7CFY6</accession>